<feature type="compositionally biased region" description="Polar residues" evidence="7">
    <location>
        <begin position="11"/>
        <end position="28"/>
    </location>
</feature>
<evidence type="ECO:0000313" key="8">
    <source>
        <dbReference type="EMBL" id="VDN33622.1"/>
    </source>
</evidence>
<dbReference type="Pfam" id="PF10158">
    <property type="entry name" value="LOH1CR12"/>
    <property type="match status" value="1"/>
</dbReference>
<evidence type="ECO:0000313" key="9">
    <source>
        <dbReference type="Proteomes" id="UP000271098"/>
    </source>
</evidence>
<dbReference type="GO" id="GO:0030672">
    <property type="term" value="C:synaptic vesicle membrane"/>
    <property type="evidence" value="ECO:0007669"/>
    <property type="project" value="TreeGrafter"/>
</dbReference>
<feature type="region of interest" description="Disordered" evidence="7">
    <location>
        <begin position="1"/>
        <end position="29"/>
    </location>
</feature>
<accession>A0A183EED9</accession>
<sequence>MGNGQSGSGTNGEIPTSASFLSNKTSNPKAKGGKVIVVRQGTNAAGPSSDELIKRFSEIPKFYPILKGALNQPGLRDPPEAVCKISARPILKLCYRLQQHLSHCAHCVSEEQESLTNAVKDVTLVDRSVAGLVVKFSGRKKSFDRFHRNLERIGDLQAHISSLRFFFQDLIPMVETLNEILPEKGQLSALNISHLVEEKDISKEQ</sequence>
<dbReference type="GO" id="GO:0072384">
    <property type="term" value="P:organelle transport along microtubule"/>
    <property type="evidence" value="ECO:0007669"/>
    <property type="project" value="TreeGrafter"/>
</dbReference>
<dbReference type="GO" id="GO:0032418">
    <property type="term" value="P:lysosome localization"/>
    <property type="evidence" value="ECO:0007669"/>
    <property type="project" value="InterPro"/>
</dbReference>
<dbReference type="GO" id="GO:1903744">
    <property type="term" value="P:positive regulation of anterograde synaptic vesicle transport"/>
    <property type="evidence" value="ECO:0007669"/>
    <property type="project" value="TreeGrafter"/>
</dbReference>
<evidence type="ECO:0000256" key="6">
    <source>
        <dbReference type="ARBA" id="ARBA00023288"/>
    </source>
</evidence>
<comment type="subcellular location">
    <subcellularLocation>
        <location evidence="1">Lysosome membrane</location>
        <topology evidence="1">Lipid-anchor</topology>
        <orientation evidence="1">Cytoplasmic side</orientation>
    </subcellularLocation>
</comment>
<evidence type="ECO:0000256" key="7">
    <source>
        <dbReference type="SAM" id="MobiDB-lite"/>
    </source>
</evidence>
<reference evidence="8 9" key="2">
    <citation type="submission" date="2018-11" db="EMBL/GenBank/DDBJ databases">
        <authorList>
            <consortium name="Pathogen Informatics"/>
        </authorList>
    </citation>
    <scope>NUCLEOTIDE SEQUENCE [LARGE SCALE GENOMIC DNA]</scope>
</reference>
<evidence type="ECO:0000256" key="3">
    <source>
        <dbReference type="ARBA" id="ARBA00022300"/>
    </source>
</evidence>
<proteinExistence type="inferred from homology"/>
<reference evidence="10" key="1">
    <citation type="submission" date="2016-06" db="UniProtKB">
        <authorList>
            <consortium name="WormBaseParasite"/>
        </authorList>
    </citation>
    <scope>IDENTIFICATION</scope>
</reference>
<organism evidence="10">
    <name type="scientific">Gongylonema pulchrum</name>
    <dbReference type="NCBI Taxonomy" id="637853"/>
    <lineage>
        <taxon>Eukaryota</taxon>
        <taxon>Metazoa</taxon>
        <taxon>Ecdysozoa</taxon>
        <taxon>Nematoda</taxon>
        <taxon>Chromadorea</taxon>
        <taxon>Rhabditida</taxon>
        <taxon>Spirurina</taxon>
        <taxon>Spiruromorpha</taxon>
        <taxon>Spiruroidea</taxon>
        <taxon>Gongylonematidae</taxon>
        <taxon>Gongylonema</taxon>
    </lineage>
</organism>
<dbReference type="AlphaFoldDB" id="A0A183EED9"/>
<dbReference type="PANTHER" id="PTHR31634:SF2">
    <property type="entry name" value="BLOC-1-RELATED COMPLEX SUBUNIT 5"/>
    <property type="match status" value="1"/>
</dbReference>
<name>A0A183EED9_9BILA</name>
<evidence type="ECO:0000256" key="5">
    <source>
        <dbReference type="ARBA" id="ARBA00023228"/>
    </source>
</evidence>
<dbReference type="InterPro" id="IPR018780">
    <property type="entry name" value="TBORCS5"/>
</dbReference>
<keyword evidence="5" id="KW-0458">Lysosome</keyword>
<keyword evidence="9" id="KW-1185">Reference proteome</keyword>
<comment type="similarity">
    <text evidence="2">Belongs to the BORCS5 family.</text>
</comment>
<dbReference type="WBParaSite" id="GPUH_0001935501-mRNA-1">
    <property type="protein sequence ID" value="GPUH_0001935501-mRNA-1"/>
    <property type="gene ID" value="GPUH_0001935501"/>
</dbReference>
<evidence type="ECO:0000256" key="4">
    <source>
        <dbReference type="ARBA" id="ARBA00023136"/>
    </source>
</evidence>
<evidence type="ECO:0000256" key="2">
    <source>
        <dbReference type="ARBA" id="ARBA00010235"/>
    </source>
</evidence>
<protein>
    <recommendedName>
        <fullName evidence="3">BLOC-1-related complex subunit 5</fullName>
    </recommendedName>
</protein>
<dbReference type="Proteomes" id="UP000271098">
    <property type="component" value="Unassembled WGS sequence"/>
</dbReference>
<dbReference type="PANTHER" id="PTHR31634">
    <property type="entry name" value="BLOC-1-RELATED COMPLEX SUBUNIT 5"/>
    <property type="match status" value="1"/>
</dbReference>
<evidence type="ECO:0000313" key="10">
    <source>
        <dbReference type="WBParaSite" id="GPUH_0001935501-mRNA-1"/>
    </source>
</evidence>
<dbReference type="OrthoDB" id="10035640at2759"/>
<dbReference type="GO" id="GO:0099078">
    <property type="term" value="C:BORC complex"/>
    <property type="evidence" value="ECO:0007669"/>
    <property type="project" value="TreeGrafter"/>
</dbReference>
<evidence type="ECO:0000256" key="1">
    <source>
        <dbReference type="ARBA" id="ARBA00004122"/>
    </source>
</evidence>
<keyword evidence="6" id="KW-0449">Lipoprotein</keyword>
<dbReference type="EMBL" id="UYRT01088329">
    <property type="protein sequence ID" value="VDN33622.1"/>
    <property type="molecule type" value="Genomic_DNA"/>
</dbReference>
<feature type="compositionally biased region" description="Gly residues" evidence="7">
    <location>
        <begin position="1"/>
        <end position="10"/>
    </location>
</feature>
<keyword evidence="4" id="KW-0472">Membrane</keyword>
<dbReference type="GO" id="GO:0098574">
    <property type="term" value="C:cytoplasmic side of lysosomal membrane"/>
    <property type="evidence" value="ECO:0007669"/>
    <property type="project" value="TreeGrafter"/>
</dbReference>
<gene>
    <name evidence="8" type="ORF">GPUH_LOCUS19330</name>
</gene>
<dbReference type="CDD" id="cd22789">
    <property type="entry name" value="BORCS5-like"/>
    <property type="match status" value="1"/>
</dbReference>